<feature type="domain" description="Histidine kinase" evidence="14">
    <location>
        <begin position="120"/>
        <end position="338"/>
    </location>
</feature>
<dbReference type="Proteomes" id="UP001207626">
    <property type="component" value="Unassembled WGS sequence"/>
</dbReference>
<sequence length="338" mass="37662">MKPDKSILLLVAQLLMMTGLIAMDLMNQPQGIFRGVLCTALFAITGILLFMRFQFMTKLRGMIAALKRAIGGNVNTRLLANDEPLYNEVIFSVNELIEQLDKVRVQTLKSEAARKSLLSNISHDIRTPLTSIIGYVDALSDDIAASSEEKQQYVAIISTKATALKNLIDEIFHLAKLDADEVPLQPETLDLAELAREAVIDFLPELKKADMELNVSIPEEKCLVTADRLSLRRIMNNMIKNAVQYGQHGKILGVELSEHATEYQLSIWDKGPGIPKDELTKVFERMYRTERSRNPLHGGSGLGLAIAKALVEKNGGEIWAESEPGRKTSFSFSVPRHF</sequence>
<dbReference type="GO" id="GO:0016301">
    <property type="term" value="F:kinase activity"/>
    <property type="evidence" value="ECO:0007669"/>
    <property type="project" value="UniProtKB-KW"/>
</dbReference>
<dbReference type="SUPFAM" id="SSF55874">
    <property type="entry name" value="ATPase domain of HSP90 chaperone/DNA topoisomerase II/histidine kinase"/>
    <property type="match status" value="1"/>
</dbReference>
<dbReference type="InterPro" id="IPR036890">
    <property type="entry name" value="HATPase_C_sf"/>
</dbReference>
<evidence type="ECO:0000256" key="7">
    <source>
        <dbReference type="ARBA" id="ARBA00022741"/>
    </source>
</evidence>
<dbReference type="InterPro" id="IPR005467">
    <property type="entry name" value="His_kinase_dom"/>
</dbReference>
<dbReference type="EC" id="2.7.13.3" evidence="3"/>
<evidence type="ECO:0000256" key="5">
    <source>
        <dbReference type="ARBA" id="ARBA00022679"/>
    </source>
</evidence>
<reference evidence="15 16" key="1">
    <citation type="submission" date="2022-05" db="EMBL/GenBank/DDBJ databases">
        <title>Genome Sequencing of Bee-Associated Microbes.</title>
        <authorList>
            <person name="Dunlap C."/>
        </authorList>
    </citation>
    <scope>NUCLEOTIDE SEQUENCE [LARGE SCALE GENOMIC DNA]</scope>
    <source>
        <strain evidence="15 16">NRRL NRS-1438</strain>
    </source>
</reference>
<evidence type="ECO:0000256" key="6">
    <source>
        <dbReference type="ARBA" id="ARBA00022692"/>
    </source>
</evidence>
<accession>A0ABT4DWQ9</accession>
<evidence type="ECO:0000256" key="1">
    <source>
        <dbReference type="ARBA" id="ARBA00000085"/>
    </source>
</evidence>
<evidence type="ECO:0000256" key="11">
    <source>
        <dbReference type="ARBA" id="ARBA00023012"/>
    </source>
</evidence>
<organism evidence="15 16">
    <name type="scientific">Paenibacillus apiarius</name>
    <dbReference type="NCBI Taxonomy" id="46240"/>
    <lineage>
        <taxon>Bacteria</taxon>
        <taxon>Bacillati</taxon>
        <taxon>Bacillota</taxon>
        <taxon>Bacilli</taxon>
        <taxon>Bacillales</taxon>
        <taxon>Paenibacillaceae</taxon>
        <taxon>Paenibacillus</taxon>
    </lineage>
</organism>
<dbReference type="InterPro" id="IPR036097">
    <property type="entry name" value="HisK_dim/P_sf"/>
</dbReference>
<dbReference type="RefSeq" id="WP_087434215.1">
    <property type="nucleotide sequence ID" value="NZ_JAMDLV010000007.1"/>
</dbReference>
<keyword evidence="8 15" id="KW-0418">Kinase</keyword>
<comment type="catalytic activity">
    <reaction evidence="1">
        <text>ATP + protein L-histidine = ADP + protein N-phospho-L-histidine.</text>
        <dbReference type="EC" id="2.7.13.3"/>
    </reaction>
</comment>
<dbReference type="InterPro" id="IPR050398">
    <property type="entry name" value="HssS/ArlS-like"/>
</dbReference>
<comment type="caution">
    <text evidence="15">The sequence shown here is derived from an EMBL/GenBank/DDBJ whole genome shotgun (WGS) entry which is preliminary data.</text>
</comment>
<dbReference type="Gene3D" id="3.30.565.10">
    <property type="entry name" value="Histidine kinase-like ATPase, C-terminal domain"/>
    <property type="match status" value="1"/>
</dbReference>
<gene>
    <name evidence="15" type="ORF">M5X09_16260</name>
</gene>
<dbReference type="CDD" id="cd00082">
    <property type="entry name" value="HisKA"/>
    <property type="match status" value="1"/>
</dbReference>
<evidence type="ECO:0000256" key="4">
    <source>
        <dbReference type="ARBA" id="ARBA00022553"/>
    </source>
</evidence>
<evidence type="ECO:0000313" key="16">
    <source>
        <dbReference type="Proteomes" id="UP001207626"/>
    </source>
</evidence>
<keyword evidence="12 13" id="KW-0472">Membrane</keyword>
<evidence type="ECO:0000256" key="13">
    <source>
        <dbReference type="SAM" id="Phobius"/>
    </source>
</evidence>
<keyword evidence="16" id="KW-1185">Reference proteome</keyword>
<dbReference type="SMART" id="SM00387">
    <property type="entry name" value="HATPase_c"/>
    <property type="match status" value="1"/>
</dbReference>
<keyword evidence="4" id="KW-0597">Phosphoprotein</keyword>
<dbReference type="PANTHER" id="PTHR45528">
    <property type="entry name" value="SENSOR HISTIDINE KINASE CPXA"/>
    <property type="match status" value="1"/>
</dbReference>
<evidence type="ECO:0000313" key="15">
    <source>
        <dbReference type="EMBL" id="MCY9521205.1"/>
    </source>
</evidence>
<feature type="transmembrane region" description="Helical" evidence="13">
    <location>
        <begin position="32"/>
        <end position="53"/>
    </location>
</feature>
<keyword evidence="11" id="KW-0902">Two-component regulatory system</keyword>
<keyword evidence="6 13" id="KW-0812">Transmembrane</keyword>
<dbReference type="InterPro" id="IPR003594">
    <property type="entry name" value="HATPase_dom"/>
</dbReference>
<evidence type="ECO:0000259" key="14">
    <source>
        <dbReference type="PROSITE" id="PS50109"/>
    </source>
</evidence>
<dbReference type="InterPro" id="IPR004358">
    <property type="entry name" value="Sig_transdc_His_kin-like_C"/>
</dbReference>
<evidence type="ECO:0000256" key="12">
    <source>
        <dbReference type="ARBA" id="ARBA00023136"/>
    </source>
</evidence>
<keyword evidence="10 13" id="KW-1133">Transmembrane helix</keyword>
<dbReference type="PRINTS" id="PR00344">
    <property type="entry name" value="BCTRLSENSOR"/>
</dbReference>
<evidence type="ECO:0000256" key="9">
    <source>
        <dbReference type="ARBA" id="ARBA00022840"/>
    </source>
</evidence>
<dbReference type="Pfam" id="PF02518">
    <property type="entry name" value="HATPase_c"/>
    <property type="match status" value="1"/>
</dbReference>
<evidence type="ECO:0000256" key="2">
    <source>
        <dbReference type="ARBA" id="ARBA00004141"/>
    </source>
</evidence>
<evidence type="ECO:0000256" key="10">
    <source>
        <dbReference type="ARBA" id="ARBA00022989"/>
    </source>
</evidence>
<dbReference type="EMBL" id="JAMDLW010000021">
    <property type="protein sequence ID" value="MCY9521205.1"/>
    <property type="molecule type" value="Genomic_DNA"/>
</dbReference>
<dbReference type="SUPFAM" id="SSF47384">
    <property type="entry name" value="Homodimeric domain of signal transducing histidine kinase"/>
    <property type="match status" value="1"/>
</dbReference>
<evidence type="ECO:0000256" key="8">
    <source>
        <dbReference type="ARBA" id="ARBA00022777"/>
    </source>
</evidence>
<comment type="subcellular location">
    <subcellularLocation>
        <location evidence="2">Membrane</location>
        <topology evidence="2">Multi-pass membrane protein</topology>
    </subcellularLocation>
</comment>
<keyword evidence="7" id="KW-0547">Nucleotide-binding</keyword>
<dbReference type="Pfam" id="PF00512">
    <property type="entry name" value="HisKA"/>
    <property type="match status" value="1"/>
</dbReference>
<keyword evidence="9" id="KW-0067">ATP-binding</keyword>
<keyword evidence="5" id="KW-0808">Transferase</keyword>
<dbReference type="SMART" id="SM00388">
    <property type="entry name" value="HisKA"/>
    <property type="match status" value="1"/>
</dbReference>
<dbReference type="Gene3D" id="1.10.287.130">
    <property type="match status" value="1"/>
</dbReference>
<name>A0ABT4DWQ9_9BACL</name>
<dbReference type="PANTHER" id="PTHR45528:SF8">
    <property type="entry name" value="HISTIDINE KINASE"/>
    <property type="match status" value="1"/>
</dbReference>
<evidence type="ECO:0000256" key="3">
    <source>
        <dbReference type="ARBA" id="ARBA00012438"/>
    </source>
</evidence>
<protein>
    <recommendedName>
        <fullName evidence="3">histidine kinase</fullName>
        <ecNumber evidence="3">2.7.13.3</ecNumber>
    </recommendedName>
</protein>
<dbReference type="InterPro" id="IPR003661">
    <property type="entry name" value="HisK_dim/P_dom"/>
</dbReference>
<proteinExistence type="predicted"/>
<dbReference type="PROSITE" id="PS50109">
    <property type="entry name" value="HIS_KIN"/>
    <property type="match status" value="1"/>
</dbReference>